<gene>
    <name evidence="2" type="ORF">P280DRAFT_551940</name>
</gene>
<reference evidence="2" key="1">
    <citation type="journal article" date="2020" name="Stud. Mycol.">
        <title>101 Dothideomycetes genomes: a test case for predicting lifestyles and emergence of pathogens.</title>
        <authorList>
            <person name="Haridas S."/>
            <person name="Albert R."/>
            <person name="Binder M."/>
            <person name="Bloem J."/>
            <person name="Labutti K."/>
            <person name="Salamov A."/>
            <person name="Andreopoulos B."/>
            <person name="Baker S."/>
            <person name="Barry K."/>
            <person name="Bills G."/>
            <person name="Bluhm B."/>
            <person name="Cannon C."/>
            <person name="Castanera R."/>
            <person name="Culley D."/>
            <person name="Daum C."/>
            <person name="Ezra D."/>
            <person name="Gonzalez J."/>
            <person name="Henrissat B."/>
            <person name="Kuo A."/>
            <person name="Liang C."/>
            <person name="Lipzen A."/>
            <person name="Lutzoni F."/>
            <person name="Magnuson J."/>
            <person name="Mondo S."/>
            <person name="Nolan M."/>
            <person name="Ohm R."/>
            <person name="Pangilinan J."/>
            <person name="Park H.-J."/>
            <person name="Ramirez L."/>
            <person name="Alfaro M."/>
            <person name="Sun H."/>
            <person name="Tritt A."/>
            <person name="Yoshinaga Y."/>
            <person name="Zwiers L.-H."/>
            <person name="Turgeon B."/>
            <person name="Goodwin S."/>
            <person name="Spatafora J."/>
            <person name="Crous P."/>
            <person name="Grigoriev I."/>
        </authorList>
    </citation>
    <scope>NUCLEOTIDE SEQUENCE</scope>
    <source>
        <strain evidence="2">CBS 473.64</strain>
    </source>
</reference>
<evidence type="ECO:0000313" key="3">
    <source>
        <dbReference type="Proteomes" id="UP000799753"/>
    </source>
</evidence>
<protein>
    <submittedName>
        <fullName evidence="2">Uncharacterized protein</fullName>
    </submittedName>
</protein>
<feature type="compositionally biased region" description="Basic and acidic residues" evidence="1">
    <location>
        <begin position="467"/>
        <end position="477"/>
    </location>
</feature>
<organism evidence="2 3">
    <name type="scientific">Massarina eburnea CBS 473.64</name>
    <dbReference type="NCBI Taxonomy" id="1395130"/>
    <lineage>
        <taxon>Eukaryota</taxon>
        <taxon>Fungi</taxon>
        <taxon>Dikarya</taxon>
        <taxon>Ascomycota</taxon>
        <taxon>Pezizomycotina</taxon>
        <taxon>Dothideomycetes</taxon>
        <taxon>Pleosporomycetidae</taxon>
        <taxon>Pleosporales</taxon>
        <taxon>Massarineae</taxon>
        <taxon>Massarinaceae</taxon>
        <taxon>Massarina</taxon>
    </lineage>
</organism>
<sequence>MSRDMFAHSTYWPYYGPPSPTFPPPHPTNMAPPSQNPHNPANLALYSTASVRPQESYVRTKPYPYRTDTQRRGRVSPVGEPVRRSNFVPSRHSAAESAPRVERYDGDRQRFVGTGMEFRGRVAHAGGPVRRSRFVTYNADAARNGDLASAPRPADYVSTYQRSFREISDLRRSGHVAPTGGPVKHSKFVTHNNVTHNSDIHDSYAASAPRPANYISTYQRSFRENPDPRRSGHVSPTGEPDKHSKFVTHNNVAYNSDAASAPRPANYISTYQRSFRENPDPRRSGHVSPTGEPDKHSKFVTHNNVAYNSDAASAPRPASYISTYRRSFKENSDTKRRDYIPSAHAPVFKRSNFTMHSAASNSQLGPAEIQYPTLMAAPKRRAGMPPAGSPTSKRFKPEVQYPTLMAGAKRRADIPPEDSPTFKRFKPEAQQPTPMAGAKRRANIPPDGSPTSKRFRSEYTNTSQDTISREQSIERATKHTPSMEEAANTLLAVKRTFDPTQIPADQIIEISSGEDSDSETSSSSSEDDDDERGNKATEPSTSPEVFPATETGNWYQRTWPPHETGILPSDSLQDIIINSIEQDDESTLDPEVADVGARQYRRLIHEVQYTNIEHDFTSYSQVRPCNLSNSAGPPPQPFHIDMTRGPHLSPLSRTISTTTAPQLNPLYRDPIYTSKTLNPLLPLAIIHLAQKNLPHLTFQSALENMPIGFHNPFPSWPYPHEFRGVEFLEDFYPGVAAYDMPEEVVVAFLPHCYGDGRHGVGFYTEVVGGVEVRRSNMVFTPCSVADLVAAKLVRVKSGAAGGGAANGAAGGLGNSATVEEKVLARDYRGLEIGARGGYWLAVGWRPWTSERRMALEWRRRVESFACVIDMEE</sequence>
<dbReference type="AlphaFoldDB" id="A0A6A6RRF1"/>
<feature type="region of interest" description="Disordered" evidence="1">
    <location>
        <begin position="274"/>
        <end position="298"/>
    </location>
</feature>
<keyword evidence="3" id="KW-1185">Reference proteome</keyword>
<dbReference type="Proteomes" id="UP000799753">
    <property type="component" value="Unassembled WGS sequence"/>
</dbReference>
<feature type="region of interest" description="Disordered" evidence="1">
    <location>
        <begin position="17"/>
        <end position="42"/>
    </location>
</feature>
<feature type="region of interest" description="Disordered" evidence="1">
    <location>
        <begin position="506"/>
        <end position="548"/>
    </location>
</feature>
<proteinExistence type="predicted"/>
<name>A0A6A6RRF1_9PLEO</name>
<accession>A0A6A6RRF1</accession>
<feature type="compositionally biased region" description="Pro residues" evidence="1">
    <location>
        <begin position="17"/>
        <end position="27"/>
    </location>
</feature>
<evidence type="ECO:0000256" key="1">
    <source>
        <dbReference type="SAM" id="MobiDB-lite"/>
    </source>
</evidence>
<feature type="compositionally biased region" description="Basic and acidic residues" evidence="1">
    <location>
        <begin position="221"/>
        <end position="230"/>
    </location>
</feature>
<feature type="compositionally biased region" description="Basic and acidic residues" evidence="1">
    <location>
        <begin position="274"/>
        <end position="283"/>
    </location>
</feature>
<feature type="region of interest" description="Disordered" evidence="1">
    <location>
        <begin position="221"/>
        <end position="246"/>
    </location>
</feature>
<evidence type="ECO:0000313" key="2">
    <source>
        <dbReference type="EMBL" id="KAF2637787.1"/>
    </source>
</evidence>
<dbReference type="EMBL" id="MU006792">
    <property type="protein sequence ID" value="KAF2637787.1"/>
    <property type="molecule type" value="Genomic_DNA"/>
</dbReference>
<dbReference type="OrthoDB" id="3784214at2759"/>
<feature type="region of interest" description="Disordered" evidence="1">
    <location>
        <begin position="410"/>
        <end position="482"/>
    </location>
</feature>